<dbReference type="CDD" id="cd00586">
    <property type="entry name" value="4HBT"/>
    <property type="match status" value="1"/>
</dbReference>
<dbReference type="GO" id="GO:0047617">
    <property type="term" value="F:fatty acyl-CoA hydrolase activity"/>
    <property type="evidence" value="ECO:0007669"/>
    <property type="project" value="TreeGrafter"/>
</dbReference>
<gene>
    <name evidence="3" type="ORF">FDP22_00120</name>
</gene>
<dbReference type="InterPro" id="IPR050563">
    <property type="entry name" value="4-hydroxybenzoyl-CoA_TE"/>
</dbReference>
<dbReference type="RefSeq" id="WP_138575828.1">
    <property type="nucleotide sequence ID" value="NZ_CP040818.1"/>
</dbReference>
<protein>
    <submittedName>
        <fullName evidence="3">Acyl-CoA thioesterase</fullName>
    </submittedName>
</protein>
<dbReference type="SUPFAM" id="SSF54637">
    <property type="entry name" value="Thioesterase/thiol ester dehydrase-isomerase"/>
    <property type="match status" value="1"/>
</dbReference>
<dbReference type="EMBL" id="CP040818">
    <property type="protein sequence ID" value="QDL90341.1"/>
    <property type="molecule type" value="Genomic_DNA"/>
</dbReference>
<dbReference type="KEGG" id="ppru:FDP22_00120"/>
<dbReference type="OrthoDB" id="9799036at2"/>
<evidence type="ECO:0000313" key="4">
    <source>
        <dbReference type="Proteomes" id="UP000305888"/>
    </source>
</evidence>
<dbReference type="Gene3D" id="3.10.129.10">
    <property type="entry name" value="Hotdog Thioesterase"/>
    <property type="match status" value="1"/>
</dbReference>
<dbReference type="InterPro" id="IPR029069">
    <property type="entry name" value="HotDog_dom_sf"/>
</dbReference>
<evidence type="ECO:0000313" key="3">
    <source>
        <dbReference type="EMBL" id="QDL90341.1"/>
    </source>
</evidence>
<name>A0A5B8FFT2_9RHOB</name>
<keyword evidence="4" id="KW-1185">Reference proteome</keyword>
<organism evidence="3 4">
    <name type="scientific">Paroceanicella profunda</name>
    <dbReference type="NCBI Taxonomy" id="2579971"/>
    <lineage>
        <taxon>Bacteria</taxon>
        <taxon>Pseudomonadati</taxon>
        <taxon>Pseudomonadota</taxon>
        <taxon>Alphaproteobacteria</taxon>
        <taxon>Rhodobacterales</taxon>
        <taxon>Paracoccaceae</taxon>
        <taxon>Paroceanicella</taxon>
    </lineage>
</organism>
<dbReference type="Proteomes" id="UP000305888">
    <property type="component" value="Chromosome"/>
</dbReference>
<dbReference type="PANTHER" id="PTHR31793:SF27">
    <property type="entry name" value="NOVEL THIOESTERASE SUPERFAMILY DOMAIN AND SAPOSIN A-TYPE DOMAIN CONTAINING PROTEIN (0610012H03RIK)"/>
    <property type="match status" value="1"/>
</dbReference>
<reference evidence="3 4" key="1">
    <citation type="submission" date="2019-06" db="EMBL/GenBank/DDBJ databases">
        <title>Genome sequence of Rhodobacteraceae bacterium D4M1.</title>
        <authorList>
            <person name="Cao J."/>
        </authorList>
    </citation>
    <scope>NUCLEOTIDE SEQUENCE [LARGE SCALE GENOMIC DNA]</scope>
    <source>
        <strain evidence="3 4">D4M1</strain>
    </source>
</reference>
<dbReference type="PANTHER" id="PTHR31793">
    <property type="entry name" value="4-HYDROXYBENZOYL-COA THIOESTERASE FAMILY MEMBER"/>
    <property type="match status" value="1"/>
</dbReference>
<dbReference type="AlphaFoldDB" id="A0A5B8FFT2"/>
<comment type="similarity">
    <text evidence="1">Belongs to the 4-hydroxybenzoyl-CoA thioesterase family.</text>
</comment>
<sequence length="145" mass="16097">MPKDRAPRANYAYFREMTTRWRDNDVYGHMNNVVYYEFFDALVNLWLIEEAALPVPEAEVIGLVVETGCVYHASLGWPRGLVAGLGMERVGSSSLTFRIGLFAPDEDLAAAEGRFTHVYVDPATRRPVPLPDGLRAAAEALRAAV</sequence>
<evidence type="ECO:0000256" key="1">
    <source>
        <dbReference type="ARBA" id="ARBA00005953"/>
    </source>
</evidence>
<evidence type="ECO:0000256" key="2">
    <source>
        <dbReference type="ARBA" id="ARBA00022801"/>
    </source>
</evidence>
<accession>A0A5B8FFT2</accession>
<proteinExistence type="inferred from homology"/>
<keyword evidence="2" id="KW-0378">Hydrolase</keyword>
<dbReference type="Pfam" id="PF13279">
    <property type="entry name" value="4HBT_2"/>
    <property type="match status" value="1"/>
</dbReference>